<dbReference type="Pfam" id="PF00621">
    <property type="entry name" value="RhoGEF"/>
    <property type="match status" value="1"/>
</dbReference>
<name>A0ABR4F0E9_9PEZI</name>
<dbReference type="PROSITE" id="PS50010">
    <property type="entry name" value="DH_2"/>
    <property type="match status" value="1"/>
</dbReference>
<dbReference type="SUPFAM" id="SSF48065">
    <property type="entry name" value="DBL homology domain (DH-domain)"/>
    <property type="match status" value="1"/>
</dbReference>
<evidence type="ECO:0000313" key="4">
    <source>
        <dbReference type="Proteomes" id="UP001600888"/>
    </source>
</evidence>
<feature type="region of interest" description="Disordered" evidence="1">
    <location>
        <begin position="1"/>
        <end position="72"/>
    </location>
</feature>
<dbReference type="InterPro" id="IPR035899">
    <property type="entry name" value="DBL_dom_sf"/>
</dbReference>
<feature type="compositionally biased region" description="Low complexity" evidence="1">
    <location>
        <begin position="209"/>
        <end position="218"/>
    </location>
</feature>
<feature type="domain" description="DH" evidence="2">
    <location>
        <begin position="242"/>
        <end position="486"/>
    </location>
</feature>
<feature type="region of interest" description="Disordered" evidence="1">
    <location>
        <begin position="838"/>
        <end position="873"/>
    </location>
</feature>
<sequence>MASSFSEPPKDGSPSGSVRITRGHDDEQVPSQCLSDLSTASNTTEESTPSTEDDLSLPNIEPILSEDTGDWADRDTVDPALVRFTLDEPHALSLPISDDPTSPGVYKQCGLEQSPTPFHRWMRTLRRRGLGRRAPVTDDDHMPRPFSANGLPNKLNGSCHHRQSSSGSSFGFVETVKTASASLASGSIFARSRRNSIRSSRSKTHTDLSSRASMSSNRCSEDSAGLDKPQVLDKATVERSLQRRRILEELISTEEGYIGDVRFLMNVYVTILVSLPTMPSGLRSSINRNLADIIELHEELLGELHRVVPHSEYTQMSLRPQSKTHVHGHNRIRSLDVVPEDNASMSWLETVPGMVAEPSVVADVAQVFTKKMNRFFVYEEYGAKYEMMMKDIASAHRTMPQWELYQKGLEALASSLGPTSKHGVKSKKSLTIGDLLVKPMQRVCKYPLLFSELLKYTPVADSPHAHMEIENALIRLREATSQVNRATDDARVKAVLEKTWLLQDRLVFPDSELDAASKNRIRSFGHIELCGALHACWQTRDGIHGQYMVAMLYKNWLCLASVSRVDQIYTLQACIPTSNIKIEPVDNGRGLQCHTAPFSWKIIFECDCQLYEMMLTACNPKEEDEWRCRLAVRSVSEPQDLAEPELHGSLFLNMKSLSTVFGKQGTIARRLSIHRATTVGPKTPLCHVVVRNTSVEKEATSSSNTTISRTQSLLATKGRIPVLAPSRGDRARLEALLSDVWTREVLPFPGMTARARNEHIIRTSAQSMMRKLSVTSITSSFTKRSASFASITRNSDDGSVGEEAVVPAISTKDEAPAIRMPIGEEESDNLRLSVIDDESDRATPSSVRAHYEPPGTATSVESKRTPRRRMRIAKSPSAWQLRELALAKTPSAPAALRAKSVNSPGLKRQASILSRRSVCSAFDNNDGFGKNIKKRRAYEQSEPPSSSRGSTTSPRKQPSSARWSKVDMLRRGTVSQGIRGFFR</sequence>
<dbReference type="Gene3D" id="1.20.900.10">
    <property type="entry name" value="Dbl homology (DH) domain"/>
    <property type="match status" value="1"/>
</dbReference>
<evidence type="ECO:0000259" key="2">
    <source>
        <dbReference type="PROSITE" id="PS50010"/>
    </source>
</evidence>
<feature type="region of interest" description="Disordered" evidence="1">
    <location>
        <begin position="935"/>
        <end position="983"/>
    </location>
</feature>
<feature type="region of interest" description="Disordered" evidence="1">
    <location>
        <begin position="133"/>
        <end position="162"/>
    </location>
</feature>
<feature type="compositionally biased region" description="Low complexity" evidence="1">
    <location>
        <begin position="941"/>
        <end position="955"/>
    </location>
</feature>
<reference evidence="3 4" key="1">
    <citation type="submission" date="2024-03" db="EMBL/GenBank/DDBJ databases">
        <title>A high-quality draft genome sequence of Diaporthe vaccinii, a causative agent of upright dieback and viscid rot disease in cranberry plants.</title>
        <authorList>
            <person name="Sarrasin M."/>
            <person name="Lang B.F."/>
            <person name="Burger G."/>
        </authorList>
    </citation>
    <scope>NUCLEOTIDE SEQUENCE [LARGE SCALE GENOMIC DNA]</scope>
    <source>
        <strain evidence="3 4">IS7</strain>
    </source>
</reference>
<evidence type="ECO:0000313" key="3">
    <source>
        <dbReference type="EMBL" id="KAL2288165.1"/>
    </source>
</evidence>
<proteinExistence type="predicted"/>
<protein>
    <recommendedName>
        <fullName evidence="2">DH domain-containing protein</fullName>
    </recommendedName>
</protein>
<keyword evidence="4" id="KW-1185">Reference proteome</keyword>
<feature type="compositionally biased region" description="Basic residues" evidence="1">
    <location>
        <begin position="194"/>
        <end position="203"/>
    </location>
</feature>
<gene>
    <name evidence="3" type="ORF">FJTKL_04272</name>
</gene>
<organism evidence="3 4">
    <name type="scientific">Diaporthe vaccinii</name>
    <dbReference type="NCBI Taxonomy" id="105482"/>
    <lineage>
        <taxon>Eukaryota</taxon>
        <taxon>Fungi</taxon>
        <taxon>Dikarya</taxon>
        <taxon>Ascomycota</taxon>
        <taxon>Pezizomycotina</taxon>
        <taxon>Sordariomycetes</taxon>
        <taxon>Sordariomycetidae</taxon>
        <taxon>Diaporthales</taxon>
        <taxon>Diaporthaceae</taxon>
        <taxon>Diaporthe</taxon>
        <taxon>Diaporthe eres species complex</taxon>
    </lineage>
</organism>
<feature type="compositionally biased region" description="Low complexity" evidence="1">
    <location>
        <begin position="38"/>
        <end position="50"/>
    </location>
</feature>
<dbReference type="Proteomes" id="UP001600888">
    <property type="component" value="Unassembled WGS sequence"/>
</dbReference>
<feature type="region of interest" description="Disordered" evidence="1">
    <location>
        <begin position="194"/>
        <end position="227"/>
    </location>
</feature>
<dbReference type="SMART" id="SM00325">
    <property type="entry name" value="RhoGEF"/>
    <property type="match status" value="1"/>
</dbReference>
<comment type="caution">
    <text evidence="3">The sequence shown here is derived from an EMBL/GenBank/DDBJ whole genome shotgun (WGS) entry which is preliminary data.</text>
</comment>
<dbReference type="PANTHER" id="PTHR45818:SF3">
    <property type="entry name" value="PROTEIN VAV"/>
    <property type="match status" value="1"/>
</dbReference>
<accession>A0ABR4F0E9</accession>
<dbReference type="EMBL" id="JBAWTH010000017">
    <property type="protein sequence ID" value="KAL2288165.1"/>
    <property type="molecule type" value="Genomic_DNA"/>
</dbReference>
<evidence type="ECO:0000256" key="1">
    <source>
        <dbReference type="SAM" id="MobiDB-lite"/>
    </source>
</evidence>
<dbReference type="InterPro" id="IPR000219">
    <property type="entry name" value="DH_dom"/>
</dbReference>
<dbReference type="PANTHER" id="PTHR45818">
    <property type="entry name" value="PROTEIN VAV"/>
    <property type="match status" value="1"/>
</dbReference>